<dbReference type="InterPro" id="IPR016197">
    <property type="entry name" value="Chromo-like_dom_sf"/>
</dbReference>
<organism evidence="1 2">
    <name type="scientific">Coffea arabica</name>
    <name type="common">Arabian coffee</name>
    <dbReference type="NCBI Taxonomy" id="13443"/>
    <lineage>
        <taxon>Eukaryota</taxon>
        <taxon>Viridiplantae</taxon>
        <taxon>Streptophyta</taxon>
        <taxon>Embryophyta</taxon>
        <taxon>Tracheophyta</taxon>
        <taxon>Spermatophyta</taxon>
        <taxon>Magnoliopsida</taxon>
        <taxon>eudicotyledons</taxon>
        <taxon>Gunneridae</taxon>
        <taxon>Pentapetalae</taxon>
        <taxon>asterids</taxon>
        <taxon>lamiids</taxon>
        <taxon>Gentianales</taxon>
        <taxon>Rubiaceae</taxon>
        <taxon>Ixoroideae</taxon>
        <taxon>Gardenieae complex</taxon>
        <taxon>Bertiereae - Coffeeae clade</taxon>
        <taxon>Coffeeae</taxon>
        <taxon>Coffea</taxon>
    </lineage>
</organism>
<keyword evidence="1" id="KW-1185">Reference proteome</keyword>
<dbReference type="GeneID" id="140037897"/>
<dbReference type="Proteomes" id="UP001652660">
    <property type="component" value="Chromosome 3c"/>
</dbReference>
<sequence length="111" mass="12979">MTDILELLVAQQGQGVGQGNQEIGENRALERFQKFFPPKFAGGPDPEVAENWLENIRNIFDALDYSEEREVKELRNKKIPLVKVLWKNHGMEEATWELEEEMQKKYPDLFT</sequence>
<dbReference type="RefSeq" id="XP_071939157.1">
    <property type="nucleotide sequence ID" value="XM_072083056.1"/>
</dbReference>
<accession>A0ABM4X549</accession>
<evidence type="ECO:0000313" key="2">
    <source>
        <dbReference type="RefSeq" id="XP_071939157.1"/>
    </source>
</evidence>
<proteinExistence type="predicted"/>
<protein>
    <submittedName>
        <fullName evidence="2">Uncharacterized protein</fullName>
    </submittedName>
</protein>
<gene>
    <name evidence="2" type="primary">LOC140037897</name>
</gene>
<dbReference type="SUPFAM" id="SSF54160">
    <property type="entry name" value="Chromo domain-like"/>
    <property type="match status" value="1"/>
</dbReference>
<reference evidence="2" key="1">
    <citation type="submission" date="2025-08" db="UniProtKB">
        <authorList>
            <consortium name="RefSeq"/>
        </authorList>
    </citation>
    <scope>IDENTIFICATION</scope>
    <source>
        <tissue evidence="2">Leaves</tissue>
    </source>
</reference>
<name>A0ABM4X549_COFAR</name>
<evidence type="ECO:0000313" key="1">
    <source>
        <dbReference type="Proteomes" id="UP001652660"/>
    </source>
</evidence>